<dbReference type="Pfam" id="PF02502">
    <property type="entry name" value="LacAB_rpiB"/>
    <property type="match status" value="1"/>
</dbReference>
<sequence>MPKQTIYIGGDHAGWNMKSALEDYLKEEGYRVVDMGNSNLVEGDDYPAFSYAVAKRVVNDPGAHGIVICGNAQGVCIVANKVKGVRAATGFNEEAARTTRADDNSNVLCLPARFMDVKDAKKVVDAWLATDFSGAERHVRRLEKVTQIENEEFGI</sequence>
<dbReference type="AlphaFoldDB" id="A0A1F7V6V0"/>
<gene>
    <name evidence="2" type="ORF">A3I41_01840</name>
</gene>
<proteinExistence type="inferred from homology"/>
<dbReference type="Proteomes" id="UP000176593">
    <property type="component" value="Unassembled WGS sequence"/>
</dbReference>
<comment type="similarity">
    <text evidence="1">Belongs to the LacAB/RpiB family.</text>
</comment>
<protein>
    <recommendedName>
        <fullName evidence="4">Ribose-5-phosphate isomerase</fullName>
    </recommendedName>
</protein>
<dbReference type="PIRSF" id="PIRSF005384">
    <property type="entry name" value="RpiB_LacA_B"/>
    <property type="match status" value="1"/>
</dbReference>
<evidence type="ECO:0000256" key="1">
    <source>
        <dbReference type="ARBA" id="ARBA00008754"/>
    </source>
</evidence>
<evidence type="ECO:0000313" key="2">
    <source>
        <dbReference type="EMBL" id="OGL86286.1"/>
    </source>
</evidence>
<name>A0A1F7V6V0_9BACT</name>
<dbReference type="InterPro" id="IPR003500">
    <property type="entry name" value="RpiB_LacA_LacB"/>
</dbReference>
<dbReference type="PANTHER" id="PTHR30345:SF0">
    <property type="entry name" value="DNA DAMAGE-REPAIR_TOLERATION PROTEIN DRT102"/>
    <property type="match status" value="1"/>
</dbReference>
<dbReference type="GO" id="GO:0009052">
    <property type="term" value="P:pentose-phosphate shunt, non-oxidative branch"/>
    <property type="evidence" value="ECO:0007669"/>
    <property type="project" value="TreeGrafter"/>
</dbReference>
<organism evidence="2 3">
    <name type="scientific">Candidatus Uhrbacteria bacterium RIFCSPLOWO2_02_FULL_48_18</name>
    <dbReference type="NCBI Taxonomy" id="1802408"/>
    <lineage>
        <taxon>Bacteria</taxon>
        <taxon>Candidatus Uhriibacteriota</taxon>
    </lineage>
</organism>
<dbReference type="GO" id="GO:0004751">
    <property type="term" value="F:ribose-5-phosphate isomerase activity"/>
    <property type="evidence" value="ECO:0007669"/>
    <property type="project" value="TreeGrafter"/>
</dbReference>
<dbReference type="PANTHER" id="PTHR30345">
    <property type="entry name" value="RIBOSE-5-PHOSPHATE ISOMERASE B"/>
    <property type="match status" value="1"/>
</dbReference>
<comment type="caution">
    <text evidence="2">The sequence shown here is derived from an EMBL/GenBank/DDBJ whole genome shotgun (WGS) entry which is preliminary data.</text>
</comment>
<accession>A0A1F7V6V0</accession>
<dbReference type="NCBIfam" id="TIGR00689">
    <property type="entry name" value="rpiB_lacA_lacB"/>
    <property type="match status" value="1"/>
</dbReference>
<reference evidence="2 3" key="1">
    <citation type="journal article" date="2016" name="Nat. Commun.">
        <title>Thousands of microbial genomes shed light on interconnected biogeochemical processes in an aquifer system.</title>
        <authorList>
            <person name="Anantharaman K."/>
            <person name="Brown C.T."/>
            <person name="Hug L.A."/>
            <person name="Sharon I."/>
            <person name="Castelle C.J."/>
            <person name="Probst A.J."/>
            <person name="Thomas B.C."/>
            <person name="Singh A."/>
            <person name="Wilkins M.J."/>
            <person name="Karaoz U."/>
            <person name="Brodie E.L."/>
            <person name="Williams K.H."/>
            <person name="Hubbard S.S."/>
            <person name="Banfield J.F."/>
        </authorList>
    </citation>
    <scope>NUCLEOTIDE SEQUENCE [LARGE SCALE GENOMIC DNA]</scope>
</reference>
<dbReference type="SUPFAM" id="SSF89623">
    <property type="entry name" value="Ribose/Galactose isomerase RpiB/AlsB"/>
    <property type="match status" value="1"/>
</dbReference>
<evidence type="ECO:0000313" key="3">
    <source>
        <dbReference type="Proteomes" id="UP000176593"/>
    </source>
</evidence>
<dbReference type="EMBL" id="MGEQ01000010">
    <property type="protein sequence ID" value="OGL86286.1"/>
    <property type="molecule type" value="Genomic_DNA"/>
</dbReference>
<dbReference type="NCBIfam" id="NF004051">
    <property type="entry name" value="PRK05571.1"/>
    <property type="match status" value="1"/>
</dbReference>
<dbReference type="Gene3D" id="3.40.1400.10">
    <property type="entry name" value="Sugar-phosphate isomerase, RpiB/LacA/LacB"/>
    <property type="match status" value="1"/>
</dbReference>
<evidence type="ECO:0008006" key="4">
    <source>
        <dbReference type="Google" id="ProtNLM"/>
    </source>
</evidence>
<dbReference type="GO" id="GO:0019316">
    <property type="term" value="P:D-allose catabolic process"/>
    <property type="evidence" value="ECO:0007669"/>
    <property type="project" value="TreeGrafter"/>
</dbReference>
<dbReference type="InterPro" id="IPR036569">
    <property type="entry name" value="RpiB_LacA_LacB_sf"/>
</dbReference>